<organism evidence="1 2">
    <name type="scientific">Meloidogyne enterolobii</name>
    <name type="common">Root-knot nematode worm</name>
    <name type="synonym">Meloidogyne mayaguensis</name>
    <dbReference type="NCBI Taxonomy" id="390850"/>
    <lineage>
        <taxon>Eukaryota</taxon>
        <taxon>Metazoa</taxon>
        <taxon>Ecdysozoa</taxon>
        <taxon>Nematoda</taxon>
        <taxon>Chromadorea</taxon>
        <taxon>Rhabditida</taxon>
        <taxon>Tylenchina</taxon>
        <taxon>Tylenchomorpha</taxon>
        <taxon>Tylenchoidea</taxon>
        <taxon>Meloidogynidae</taxon>
        <taxon>Meloidogyninae</taxon>
        <taxon>Meloidogyne</taxon>
    </lineage>
</organism>
<dbReference type="EMBL" id="CAJEWN010000602">
    <property type="protein sequence ID" value="CAD2186736.1"/>
    <property type="molecule type" value="Genomic_DNA"/>
</dbReference>
<dbReference type="AlphaFoldDB" id="A0A6V7WIA3"/>
<sequence length="48" mass="5309">MVGEKIGCGQLQIVNSVIKHINRLNQKILQTTPSSNVSTTFSLLHRTC</sequence>
<accession>A0A6V7WIA3</accession>
<comment type="caution">
    <text evidence="1">The sequence shown here is derived from an EMBL/GenBank/DDBJ whole genome shotgun (WGS) entry which is preliminary data.</text>
</comment>
<name>A0A6V7WIA3_MELEN</name>
<dbReference type="Proteomes" id="UP000580250">
    <property type="component" value="Unassembled WGS sequence"/>
</dbReference>
<reference evidence="1 2" key="1">
    <citation type="submission" date="2020-08" db="EMBL/GenBank/DDBJ databases">
        <authorList>
            <person name="Koutsovoulos G."/>
            <person name="Danchin GJ E."/>
        </authorList>
    </citation>
    <scope>NUCLEOTIDE SEQUENCE [LARGE SCALE GENOMIC DNA]</scope>
</reference>
<proteinExistence type="predicted"/>
<evidence type="ECO:0000313" key="2">
    <source>
        <dbReference type="Proteomes" id="UP000580250"/>
    </source>
</evidence>
<protein>
    <submittedName>
        <fullName evidence="1">Uncharacterized protein</fullName>
    </submittedName>
</protein>
<evidence type="ECO:0000313" key="1">
    <source>
        <dbReference type="EMBL" id="CAD2186736.1"/>
    </source>
</evidence>
<gene>
    <name evidence="1" type="ORF">MENT_LOCUS39257</name>
</gene>